<keyword evidence="10" id="KW-1185">Reference proteome</keyword>
<dbReference type="InterPro" id="IPR013766">
    <property type="entry name" value="Thioredoxin_domain"/>
</dbReference>
<dbReference type="Pfam" id="PF00085">
    <property type="entry name" value="Thioredoxin"/>
    <property type="match status" value="1"/>
</dbReference>
<name>W8GF22_9MOLU</name>
<dbReference type="Proteomes" id="UP000019450">
    <property type="component" value="Chromosome"/>
</dbReference>
<evidence type="ECO:0000256" key="4">
    <source>
        <dbReference type="ARBA" id="ARBA00023157"/>
    </source>
</evidence>
<dbReference type="OrthoDB" id="7629852at2"/>
<dbReference type="SUPFAM" id="SSF52833">
    <property type="entry name" value="Thioredoxin-like"/>
    <property type="match status" value="1"/>
</dbReference>
<dbReference type="Gene3D" id="3.40.30.10">
    <property type="entry name" value="Glutaredoxin"/>
    <property type="match status" value="1"/>
</dbReference>
<evidence type="ECO:0000256" key="5">
    <source>
        <dbReference type="ARBA" id="ARBA00023284"/>
    </source>
</evidence>
<dbReference type="PIRSF" id="PIRSF000077">
    <property type="entry name" value="Thioredoxin"/>
    <property type="match status" value="1"/>
</dbReference>
<evidence type="ECO:0000256" key="3">
    <source>
        <dbReference type="ARBA" id="ARBA00022982"/>
    </source>
</evidence>
<organism evidence="9 10">
    <name type="scientific">Candidatus Hepatoplasma crinochetorum Av</name>
    <dbReference type="NCBI Taxonomy" id="1427984"/>
    <lineage>
        <taxon>Bacteria</taxon>
        <taxon>Bacillati</taxon>
        <taxon>Mycoplasmatota</taxon>
        <taxon>Mollicutes</taxon>
        <taxon>Candidatus Hepatoplasmataceae</taxon>
        <taxon>Candidatus Hepatoplasma</taxon>
    </lineage>
</organism>
<dbReference type="PANTHER" id="PTHR45663:SF11">
    <property type="entry name" value="GEO12009P1"/>
    <property type="match status" value="1"/>
</dbReference>
<dbReference type="AlphaFoldDB" id="W8GF22"/>
<keyword evidence="5 7" id="KW-0676">Redox-active center</keyword>
<sequence length="114" mass="13955">MRSEISKSVIFNLREEIEKNEKPIFVYFFASWCGECKMSSLIFERLKEKYEGKILFFNINVDQEKLWISKENKFFQVEKVPTFMIFKNLKEIERYVNFQTINFHQNKIENYLNS</sequence>
<dbReference type="CDD" id="cd02947">
    <property type="entry name" value="TRX_family"/>
    <property type="match status" value="1"/>
</dbReference>
<gene>
    <name evidence="9" type="primary">trxA_1</name>
    <name evidence="9" type="ORF">X271_00090</name>
</gene>
<evidence type="ECO:0000256" key="6">
    <source>
        <dbReference type="PIRNR" id="PIRNR000077"/>
    </source>
</evidence>
<dbReference type="HOGENOM" id="CLU_090389_10_3_14"/>
<dbReference type="PROSITE" id="PS51352">
    <property type="entry name" value="THIOREDOXIN_2"/>
    <property type="match status" value="1"/>
</dbReference>
<evidence type="ECO:0000256" key="1">
    <source>
        <dbReference type="ARBA" id="ARBA00008987"/>
    </source>
</evidence>
<evidence type="ECO:0000313" key="10">
    <source>
        <dbReference type="Proteomes" id="UP000019450"/>
    </source>
</evidence>
<keyword evidence="4 7" id="KW-1015">Disulfide bond</keyword>
<feature type="domain" description="Thioredoxin" evidence="8">
    <location>
        <begin position="1"/>
        <end position="114"/>
    </location>
</feature>
<keyword evidence="2" id="KW-0813">Transport</keyword>
<dbReference type="GO" id="GO:0015035">
    <property type="term" value="F:protein-disulfide reductase activity"/>
    <property type="evidence" value="ECO:0007669"/>
    <property type="project" value="InterPro"/>
</dbReference>
<feature type="disulfide bond" description="Redox-active" evidence="7">
    <location>
        <begin position="33"/>
        <end position="36"/>
    </location>
</feature>
<accession>W8GF22</accession>
<evidence type="ECO:0000256" key="2">
    <source>
        <dbReference type="ARBA" id="ARBA00022448"/>
    </source>
</evidence>
<evidence type="ECO:0000259" key="8">
    <source>
        <dbReference type="PROSITE" id="PS51352"/>
    </source>
</evidence>
<dbReference type="PANTHER" id="PTHR45663">
    <property type="entry name" value="GEO12009P1"/>
    <property type="match status" value="1"/>
</dbReference>
<dbReference type="InterPro" id="IPR036249">
    <property type="entry name" value="Thioredoxin-like_sf"/>
</dbReference>
<keyword evidence="3" id="KW-0249">Electron transport</keyword>
<dbReference type="eggNOG" id="COG3118">
    <property type="taxonomic scope" value="Bacteria"/>
</dbReference>
<evidence type="ECO:0000256" key="7">
    <source>
        <dbReference type="PIRSR" id="PIRSR000077-4"/>
    </source>
</evidence>
<evidence type="ECO:0000313" key="9">
    <source>
        <dbReference type="EMBL" id="AHK22203.1"/>
    </source>
</evidence>
<dbReference type="GO" id="GO:0005737">
    <property type="term" value="C:cytoplasm"/>
    <property type="evidence" value="ECO:0007669"/>
    <property type="project" value="TreeGrafter"/>
</dbReference>
<dbReference type="EMBL" id="CP006932">
    <property type="protein sequence ID" value="AHK22203.1"/>
    <property type="molecule type" value="Genomic_DNA"/>
</dbReference>
<dbReference type="STRING" id="1427984.X271_00090"/>
<dbReference type="KEGG" id="hcr:X271_00090"/>
<reference evidence="9 10" key="1">
    <citation type="journal article" date="2014" name="Genome Biol. Evol.">
        <title>Phylogenomics of "Candidatus Hepatoplasma crinochetorum," a Lineage of Mollicutes Associated with Noninsect Arthropods.</title>
        <authorList>
            <person name="Leclercq S."/>
            <person name="Dittmer J."/>
            <person name="Bouchon D."/>
            <person name="Cordaux R."/>
        </authorList>
    </citation>
    <scope>NUCLEOTIDE SEQUENCE [LARGE SCALE GENOMIC DNA]</scope>
    <source>
        <strain evidence="9 10">Av</strain>
    </source>
</reference>
<dbReference type="InterPro" id="IPR005746">
    <property type="entry name" value="Thioredoxin"/>
</dbReference>
<comment type="similarity">
    <text evidence="1 6">Belongs to the thioredoxin family.</text>
</comment>
<dbReference type="RefSeq" id="WP_025208504.1">
    <property type="nucleotide sequence ID" value="NZ_CP006932.1"/>
</dbReference>
<protein>
    <recommendedName>
        <fullName evidence="6">Thioredoxin</fullName>
    </recommendedName>
</protein>
<proteinExistence type="inferred from homology"/>